<dbReference type="InterPro" id="IPR000719">
    <property type="entry name" value="Prot_kinase_dom"/>
</dbReference>
<evidence type="ECO:0000256" key="9">
    <source>
        <dbReference type="ARBA" id="ARBA00023170"/>
    </source>
</evidence>
<keyword evidence="8 16" id="KW-0472">Membrane</keyword>
<evidence type="ECO:0000313" key="17">
    <source>
        <dbReference type="EMBL" id="CAH1779391.1"/>
    </source>
</evidence>
<dbReference type="InterPro" id="IPR001054">
    <property type="entry name" value="A/G_cyclase"/>
</dbReference>
<dbReference type="PROSITE" id="PS50125">
    <property type="entry name" value="GUANYLATE_CYCLASE_2"/>
    <property type="match status" value="1"/>
</dbReference>
<dbReference type="PRINTS" id="PR00255">
    <property type="entry name" value="NATPEPTIDER"/>
</dbReference>
<reference evidence="17" key="1">
    <citation type="submission" date="2022-03" db="EMBL/GenBank/DDBJ databases">
        <authorList>
            <person name="Martin C."/>
        </authorList>
    </citation>
    <scope>NUCLEOTIDE SEQUENCE</scope>
</reference>
<dbReference type="Pfam" id="PF00211">
    <property type="entry name" value="Guanylate_cyc"/>
    <property type="match status" value="1"/>
</dbReference>
<dbReference type="CDD" id="cd07302">
    <property type="entry name" value="CHD"/>
    <property type="match status" value="1"/>
</dbReference>
<sequence>MRCRFTCWIFLYILDSEIQVYGRLFNIGFFAPRDEDWVAASSSVGAFLLALGHTESGPLAGHTFNITWMDSQCSSKGGVIAASDLHAVLPNIDVFIGPPCSSAMRPVAQLASHWSIPVFGWVSSDTDLEDKRIYSTLVRLLGPLKGFGSIVLSMSRLFLWQTFAIIESDNYIDEAVAAAIKTTLDLFPGAVKYEKFVVSASSTNEQKQSTLLKVRAKARIILFALSWFDIRDWVLEAYNLGMTSEEYAYFVIEDNLYNINNMNYLIGDRIWKRNDVNDAKAREGFKAVSHIIQDNIDPYEMLEFVNSAGNASKTSPYKSQLPAATQSDSYAPYLYDCVMTWANIAREAIDSGMDPSNGTYMQNRARDYHNSGITGDIVLDANADRVTHFKILNMQPNGRYEISYQVMTPTNSTQMPNVTSSKPFYWADGSTGFDNAPDDVPMCGFSNEKCKEDEYRTIKIAIPSVGAAILALLFIISVLVTRKMKRLRIQSMPWKLNPEELIDSQTNIPRSTFQSIMSIHDNDSQVTLTQKGLFSDKGYTFAKVANYRGSQVAVKAIHKDVIHMTKDILIELHTMHSMKHVHVCYFVGASVEPNNIFVCWEYCSKGSLQDVLWNDNIKLDKNFKISLAFDVIKGLEYIHNTSIGYHGNLKSSNCVIDSYLSCKLTDFGLRHFRKGEAQVLEDEFTNTEHVKYKELFWTPPEDLAISLDEKTGTKPSDMYACGIIIKEILCRNGPYTEFEELTPKEIINKIREGSDKEFFRPLLPVEVRKEFPKCSSLAIKLWNELPETRPTVAEAHKIMKRCSSNTTVVDNMINTLEKYANNLEDIVIDRTKQLAEEKTRSEALLYRMLPRDVAEDLKKGISVKAESFDSVTIYFSDIVSFTSLCARSTPYQVVDMLNALYTIFDAKISKHDVYKVETIGDAYMLVSGLPKKNGEKHAQEIANCALEIRNAVLDFKVPHVPEYSLKIRIGLHTGPAVAGVVGLTMPRYCLFGDTVNTASRMESNSLPMMINMSESTFQLLQQTGSYLIQSRGQIDVKGKGCMNLYFLNEKVRRNNNSSIETRVISTQDDPARNHKKTIKHSIGENTRHTPNKYRSIPNNDDNIPNCDDKTPYNHDNTQNDDDNIRNYDDKTLKNDDTRSNHCQLNGGVVDGGDVEELLSSISDGERSTPVVVEI</sequence>
<dbReference type="GO" id="GO:0007168">
    <property type="term" value="P:receptor guanylyl cyclase signaling pathway"/>
    <property type="evidence" value="ECO:0007669"/>
    <property type="project" value="TreeGrafter"/>
</dbReference>
<keyword evidence="18" id="KW-1185">Reference proteome</keyword>
<comment type="caution">
    <text evidence="17">The sequence shown here is derived from an EMBL/GenBank/DDBJ whole genome shotgun (WGS) entry which is preliminary data.</text>
</comment>
<name>A0A8J1TUX7_OWEFU</name>
<dbReference type="PROSITE" id="PS50011">
    <property type="entry name" value="PROTEIN_KINASE_DOM"/>
    <property type="match status" value="1"/>
</dbReference>
<dbReference type="InterPro" id="IPR001170">
    <property type="entry name" value="ANPR/GUC"/>
</dbReference>
<dbReference type="GO" id="GO:0004016">
    <property type="term" value="F:adenylate cyclase activity"/>
    <property type="evidence" value="ECO:0007669"/>
    <property type="project" value="TreeGrafter"/>
</dbReference>
<dbReference type="InterPro" id="IPR018297">
    <property type="entry name" value="A/G_cyclase_CS"/>
</dbReference>
<evidence type="ECO:0000256" key="3">
    <source>
        <dbReference type="ARBA" id="ARBA00022692"/>
    </source>
</evidence>
<dbReference type="AlphaFoldDB" id="A0A8J1TUX7"/>
<dbReference type="GO" id="GO:0005886">
    <property type="term" value="C:plasma membrane"/>
    <property type="evidence" value="ECO:0007669"/>
    <property type="project" value="TreeGrafter"/>
</dbReference>
<dbReference type="Gene3D" id="1.10.510.10">
    <property type="entry name" value="Transferase(Phosphotransferase) domain 1"/>
    <property type="match status" value="1"/>
</dbReference>
<accession>A0A8J1TUX7</accession>
<dbReference type="InterPro" id="IPR029787">
    <property type="entry name" value="Nucleotide_cyclase"/>
</dbReference>
<keyword evidence="10" id="KW-0325">Glycoprotein</keyword>
<evidence type="ECO:0000256" key="4">
    <source>
        <dbReference type="ARBA" id="ARBA00022729"/>
    </source>
</evidence>
<evidence type="ECO:0000256" key="13">
    <source>
        <dbReference type="RuleBase" id="RU000405"/>
    </source>
</evidence>
<feature type="compositionally biased region" description="Low complexity" evidence="15">
    <location>
        <begin position="1096"/>
        <end position="1105"/>
    </location>
</feature>
<dbReference type="Pfam" id="PF00069">
    <property type="entry name" value="Pkinase"/>
    <property type="match status" value="1"/>
</dbReference>
<dbReference type="CDD" id="cd06352">
    <property type="entry name" value="PBP1_NPR_GC-like"/>
    <property type="match status" value="1"/>
</dbReference>
<dbReference type="InterPro" id="IPR001828">
    <property type="entry name" value="ANF_lig-bd_rcpt"/>
</dbReference>
<dbReference type="FunFam" id="3.30.70.1230:FF:000004">
    <property type="entry name" value="Guanylate cyclase"/>
    <property type="match status" value="1"/>
</dbReference>
<keyword evidence="9" id="KW-0675">Receptor</keyword>
<dbReference type="GO" id="GO:0001653">
    <property type="term" value="F:peptide receptor activity"/>
    <property type="evidence" value="ECO:0007669"/>
    <property type="project" value="TreeGrafter"/>
</dbReference>
<feature type="compositionally biased region" description="Basic and acidic residues" evidence="15">
    <location>
        <begin position="1122"/>
        <end position="1139"/>
    </location>
</feature>
<evidence type="ECO:0000256" key="1">
    <source>
        <dbReference type="ARBA" id="ARBA00004479"/>
    </source>
</evidence>
<gene>
    <name evidence="17" type="ORF">OFUS_LOCUS6205</name>
</gene>
<keyword evidence="5" id="KW-0547">Nucleotide-binding</keyword>
<dbReference type="GO" id="GO:0005525">
    <property type="term" value="F:GTP binding"/>
    <property type="evidence" value="ECO:0007669"/>
    <property type="project" value="UniProtKB-KW"/>
</dbReference>
<dbReference type="PANTHER" id="PTHR11920">
    <property type="entry name" value="GUANYLYL CYCLASE"/>
    <property type="match status" value="1"/>
</dbReference>
<dbReference type="PANTHER" id="PTHR11920:SF501">
    <property type="entry name" value="GUANYLATE CYCLASE 32E"/>
    <property type="match status" value="1"/>
</dbReference>
<proteinExistence type="inferred from homology"/>
<evidence type="ECO:0000256" key="14">
    <source>
        <dbReference type="RuleBase" id="RU003431"/>
    </source>
</evidence>
<dbReference type="OrthoDB" id="1890790at2759"/>
<dbReference type="SUPFAM" id="SSF56112">
    <property type="entry name" value="Protein kinase-like (PK-like)"/>
    <property type="match status" value="1"/>
</dbReference>
<dbReference type="InterPro" id="IPR011009">
    <property type="entry name" value="Kinase-like_dom_sf"/>
</dbReference>
<organism evidence="17 18">
    <name type="scientific">Owenia fusiformis</name>
    <name type="common">Polychaete worm</name>
    <dbReference type="NCBI Taxonomy" id="6347"/>
    <lineage>
        <taxon>Eukaryota</taxon>
        <taxon>Metazoa</taxon>
        <taxon>Spiralia</taxon>
        <taxon>Lophotrochozoa</taxon>
        <taxon>Annelida</taxon>
        <taxon>Polychaeta</taxon>
        <taxon>Sedentaria</taxon>
        <taxon>Canalipalpata</taxon>
        <taxon>Sabellida</taxon>
        <taxon>Oweniida</taxon>
        <taxon>Oweniidae</taxon>
        <taxon>Owenia</taxon>
    </lineage>
</organism>
<dbReference type="SMART" id="SM00044">
    <property type="entry name" value="CYCc"/>
    <property type="match status" value="1"/>
</dbReference>
<evidence type="ECO:0000256" key="11">
    <source>
        <dbReference type="ARBA" id="ARBA00023239"/>
    </source>
</evidence>
<evidence type="ECO:0000256" key="2">
    <source>
        <dbReference type="ARBA" id="ARBA00012202"/>
    </source>
</evidence>
<keyword evidence="6 16" id="KW-1133">Transmembrane helix</keyword>
<evidence type="ECO:0000256" key="10">
    <source>
        <dbReference type="ARBA" id="ARBA00023180"/>
    </source>
</evidence>
<evidence type="ECO:0000256" key="12">
    <source>
        <dbReference type="ARBA" id="ARBA00023293"/>
    </source>
</evidence>
<keyword evidence="12 14" id="KW-0141">cGMP biosynthesis</keyword>
<evidence type="ECO:0000256" key="7">
    <source>
        <dbReference type="ARBA" id="ARBA00023134"/>
    </source>
</evidence>
<protein>
    <recommendedName>
        <fullName evidence="2 14">Guanylate cyclase</fullName>
        <ecNumber evidence="2 14">4.6.1.2</ecNumber>
    </recommendedName>
</protein>
<dbReference type="GO" id="GO:0004383">
    <property type="term" value="F:guanylate cyclase activity"/>
    <property type="evidence" value="ECO:0007669"/>
    <property type="project" value="UniProtKB-EC"/>
</dbReference>
<evidence type="ECO:0000256" key="8">
    <source>
        <dbReference type="ARBA" id="ARBA00023136"/>
    </source>
</evidence>
<keyword evidence="3 16" id="KW-0812">Transmembrane</keyword>
<comment type="catalytic activity">
    <reaction evidence="14">
        <text>GTP = 3',5'-cyclic GMP + diphosphate</text>
        <dbReference type="Rhea" id="RHEA:13665"/>
        <dbReference type="ChEBI" id="CHEBI:33019"/>
        <dbReference type="ChEBI" id="CHEBI:37565"/>
        <dbReference type="ChEBI" id="CHEBI:57746"/>
        <dbReference type="EC" id="4.6.1.2"/>
    </reaction>
</comment>
<dbReference type="EC" id="4.6.1.2" evidence="2 14"/>
<evidence type="ECO:0000256" key="5">
    <source>
        <dbReference type="ARBA" id="ARBA00022741"/>
    </source>
</evidence>
<dbReference type="Gene3D" id="3.40.50.2300">
    <property type="match status" value="2"/>
</dbReference>
<dbReference type="Gene3D" id="3.30.70.1230">
    <property type="entry name" value="Nucleotide cyclase"/>
    <property type="match status" value="1"/>
</dbReference>
<feature type="region of interest" description="Disordered" evidence="15">
    <location>
        <begin position="1068"/>
        <end position="1139"/>
    </location>
</feature>
<evidence type="ECO:0000256" key="15">
    <source>
        <dbReference type="SAM" id="MobiDB-lite"/>
    </source>
</evidence>
<evidence type="ECO:0000256" key="16">
    <source>
        <dbReference type="SAM" id="Phobius"/>
    </source>
</evidence>
<evidence type="ECO:0000256" key="6">
    <source>
        <dbReference type="ARBA" id="ARBA00022989"/>
    </source>
</evidence>
<dbReference type="GO" id="GO:0005524">
    <property type="term" value="F:ATP binding"/>
    <property type="evidence" value="ECO:0007669"/>
    <property type="project" value="InterPro"/>
</dbReference>
<dbReference type="Proteomes" id="UP000749559">
    <property type="component" value="Unassembled WGS sequence"/>
</dbReference>
<dbReference type="Pfam" id="PF01094">
    <property type="entry name" value="ANF_receptor"/>
    <property type="match status" value="1"/>
</dbReference>
<keyword evidence="7" id="KW-0342">GTP-binding</keyword>
<keyword evidence="4" id="KW-0732">Signal</keyword>
<comment type="similarity">
    <text evidence="13">Belongs to the adenylyl cyclase class-4/guanylyl cyclase family.</text>
</comment>
<comment type="subcellular location">
    <subcellularLocation>
        <location evidence="1">Membrane</location>
        <topology evidence="1">Single-pass type I membrane protein</topology>
    </subcellularLocation>
</comment>
<dbReference type="GO" id="GO:0004672">
    <property type="term" value="F:protein kinase activity"/>
    <property type="evidence" value="ECO:0007669"/>
    <property type="project" value="InterPro"/>
</dbReference>
<dbReference type="PROSITE" id="PS00452">
    <property type="entry name" value="GUANYLATE_CYCLASE_1"/>
    <property type="match status" value="1"/>
</dbReference>
<dbReference type="InterPro" id="IPR050401">
    <property type="entry name" value="Cyclic_nucleotide_synthase"/>
</dbReference>
<dbReference type="SUPFAM" id="SSF53822">
    <property type="entry name" value="Periplasmic binding protein-like I"/>
    <property type="match status" value="1"/>
</dbReference>
<feature type="transmembrane region" description="Helical" evidence="16">
    <location>
        <begin position="460"/>
        <end position="480"/>
    </location>
</feature>
<evidence type="ECO:0000313" key="18">
    <source>
        <dbReference type="Proteomes" id="UP000749559"/>
    </source>
</evidence>
<keyword evidence="11 13" id="KW-0456">Lyase</keyword>
<dbReference type="GO" id="GO:0035556">
    <property type="term" value="P:intracellular signal transduction"/>
    <property type="evidence" value="ECO:0007669"/>
    <property type="project" value="InterPro"/>
</dbReference>
<dbReference type="EMBL" id="CAIIXF020000003">
    <property type="protein sequence ID" value="CAH1779391.1"/>
    <property type="molecule type" value="Genomic_DNA"/>
</dbReference>
<dbReference type="SUPFAM" id="SSF55073">
    <property type="entry name" value="Nucleotide cyclase"/>
    <property type="match status" value="1"/>
</dbReference>
<dbReference type="InterPro" id="IPR028082">
    <property type="entry name" value="Peripla_BP_I"/>
</dbReference>